<feature type="domain" description="NIF system FeS cluster assembly NifU N-terminal" evidence="1">
    <location>
        <begin position="10"/>
        <end position="131"/>
    </location>
</feature>
<reference evidence="3" key="1">
    <citation type="journal article" date="2019" name="Int. J. Syst. Evol. Microbiol.">
        <title>The Global Catalogue of Microorganisms (GCM) 10K type strain sequencing project: providing services to taxonomists for standard genome sequencing and annotation.</title>
        <authorList>
            <consortium name="The Broad Institute Genomics Platform"/>
            <consortium name="The Broad Institute Genome Sequencing Center for Infectious Disease"/>
            <person name="Wu L."/>
            <person name="Ma J."/>
        </authorList>
    </citation>
    <scope>NUCLEOTIDE SEQUENCE [LARGE SCALE GENOMIC DNA]</scope>
    <source>
        <strain evidence="3">CCM 8979</strain>
    </source>
</reference>
<evidence type="ECO:0000259" key="1">
    <source>
        <dbReference type="Pfam" id="PF01592"/>
    </source>
</evidence>
<dbReference type="EMBL" id="JBHTOD010000001">
    <property type="protein sequence ID" value="MFD1454121.1"/>
    <property type="molecule type" value="Genomic_DNA"/>
</dbReference>
<evidence type="ECO:0000313" key="3">
    <source>
        <dbReference type="Proteomes" id="UP001597189"/>
    </source>
</evidence>
<evidence type="ECO:0000313" key="2">
    <source>
        <dbReference type="EMBL" id="MFD1454121.1"/>
    </source>
</evidence>
<comment type="caution">
    <text evidence="2">The sequence shown here is derived from an EMBL/GenBank/DDBJ whole genome shotgun (WGS) entry which is preliminary data.</text>
</comment>
<dbReference type="SUPFAM" id="SSF82649">
    <property type="entry name" value="SufE/NifU"/>
    <property type="match status" value="1"/>
</dbReference>
<dbReference type="RefSeq" id="WP_203642709.1">
    <property type="nucleotide sequence ID" value="NZ_BOLN01000001.1"/>
</dbReference>
<dbReference type="Pfam" id="PF01592">
    <property type="entry name" value="NifU_N"/>
    <property type="match status" value="1"/>
</dbReference>
<proteinExistence type="predicted"/>
<gene>
    <name evidence="2" type="primary">sufU</name>
    <name evidence="2" type="ORF">ACFQ44_00335</name>
</gene>
<keyword evidence="3" id="KW-1185">Reference proteome</keyword>
<dbReference type="PANTHER" id="PTHR10093">
    <property type="entry name" value="IRON-SULFUR CLUSTER ASSEMBLY ENZYME NIFU HOMOLOG"/>
    <property type="match status" value="1"/>
</dbReference>
<sequence>MGLSKLNSLYREVILDHADHPRHKHDLQTSTNTITLKNPTCGDVINLSIKLDDQDQIADIGFSGDGCTISQSSASMMTDAVMGKDKETALRMAKTFSDMVMGTEHPQADLDELGDAAILSSIMSFPARIKCATLAWWALQRALLEEDAPTDEEEA</sequence>
<name>A0ABW4CXT8_9LACO</name>
<dbReference type="InterPro" id="IPR002871">
    <property type="entry name" value="NIF_FeS_clus_asmbl_NifU_N"/>
</dbReference>
<protein>
    <submittedName>
        <fullName evidence="2">Fe-S cluster assembly sulfur transfer protein SufU</fullName>
    </submittedName>
</protein>
<accession>A0ABW4CXT8</accession>
<dbReference type="Gene3D" id="3.90.1010.10">
    <property type="match status" value="1"/>
</dbReference>
<dbReference type="CDD" id="cd06664">
    <property type="entry name" value="IscU_like"/>
    <property type="match status" value="1"/>
</dbReference>
<organism evidence="2 3">
    <name type="scientific">Levilactobacillus lanxiensis</name>
    <dbReference type="NCBI Taxonomy" id="2799568"/>
    <lineage>
        <taxon>Bacteria</taxon>
        <taxon>Bacillati</taxon>
        <taxon>Bacillota</taxon>
        <taxon>Bacilli</taxon>
        <taxon>Lactobacillales</taxon>
        <taxon>Lactobacillaceae</taxon>
        <taxon>Levilactobacillus</taxon>
    </lineage>
</organism>
<dbReference type="NCBIfam" id="TIGR01994">
    <property type="entry name" value="SUF_scaf_2"/>
    <property type="match status" value="1"/>
</dbReference>
<dbReference type="Proteomes" id="UP001597189">
    <property type="component" value="Unassembled WGS sequence"/>
</dbReference>